<comment type="caution">
    <text evidence="2">The sequence shown here is derived from an EMBL/GenBank/DDBJ whole genome shotgun (WGS) entry which is preliminary data.</text>
</comment>
<evidence type="ECO:0000256" key="1">
    <source>
        <dbReference type="SAM" id="Coils"/>
    </source>
</evidence>
<dbReference type="STRING" id="75743.A0A401PCN5"/>
<accession>A0A401PCN5</accession>
<dbReference type="PANTHER" id="PTHR23347:SF5">
    <property type="entry name" value="HARMONIN-BINDING PROTEIN USHBP1"/>
    <property type="match status" value="1"/>
</dbReference>
<dbReference type="InterPro" id="IPR040171">
    <property type="entry name" value="USBP1-like"/>
</dbReference>
<protein>
    <submittedName>
        <fullName evidence="2">Uncharacterized protein</fullName>
    </submittedName>
</protein>
<name>A0A401PCN5_SCYTO</name>
<dbReference type="EMBL" id="BFAA01003381">
    <property type="protein sequence ID" value="GCB70875.1"/>
    <property type="molecule type" value="Genomic_DNA"/>
</dbReference>
<reference evidence="2 3" key="1">
    <citation type="journal article" date="2018" name="Nat. Ecol. Evol.">
        <title>Shark genomes provide insights into elasmobranch evolution and the origin of vertebrates.</title>
        <authorList>
            <person name="Hara Y"/>
            <person name="Yamaguchi K"/>
            <person name="Onimaru K"/>
            <person name="Kadota M"/>
            <person name="Koyanagi M"/>
            <person name="Keeley SD"/>
            <person name="Tatsumi K"/>
            <person name="Tanaka K"/>
            <person name="Motone F"/>
            <person name="Kageyama Y"/>
            <person name="Nozu R"/>
            <person name="Adachi N"/>
            <person name="Nishimura O"/>
            <person name="Nakagawa R"/>
            <person name="Tanegashima C"/>
            <person name="Kiyatake I"/>
            <person name="Matsumoto R"/>
            <person name="Murakumo K"/>
            <person name="Nishida K"/>
            <person name="Terakita A"/>
            <person name="Kuratani S"/>
            <person name="Sato K"/>
            <person name="Hyodo S Kuraku.S."/>
        </authorList>
    </citation>
    <scope>NUCLEOTIDE SEQUENCE [LARGE SCALE GENOMIC DNA]</scope>
</reference>
<dbReference type="OrthoDB" id="6256369at2759"/>
<sequence length="324" mass="36956">MECPDSLLTSEYTELKVEVPEEEEEALAVLHYEEQITELLVVIAELNRKIDRLTVTTIREEDEYLDTCSDLSDSHYLETSTCLCSDQDQPMDSDCPGQPCQISRITGEPCELSQKLHQVLTELEDRVRTRRMEIPHPCTDPAEEEGAALAHWELVTQRIEEVEQELGVDLSPELQEERSQWEAELDCLREKNQHLADQLLEKDQELWRVTAALGGIQQERDKLRLKAGDLLTCLQSLQQNVTVSPLPRPFPSIMGAMTAGSSTVDTNLEAIVDTDPRFVVERLTRSFQSCSSIQDLFRFLHAHGPNVTRGRIRDSEIDEDQLRK</sequence>
<keyword evidence="1" id="KW-0175">Coiled coil</keyword>
<proteinExistence type="predicted"/>
<dbReference type="Proteomes" id="UP000288216">
    <property type="component" value="Unassembled WGS sequence"/>
</dbReference>
<organism evidence="2 3">
    <name type="scientific">Scyliorhinus torazame</name>
    <name type="common">Cloudy catshark</name>
    <name type="synonym">Catulus torazame</name>
    <dbReference type="NCBI Taxonomy" id="75743"/>
    <lineage>
        <taxon>Eukaryota</taxon>
        <taxon>Metazoa</taxon>
        <taxon>Chordata</taxon>
        <taxon>Craniata</taxon>
        <taxon>Vertebrata</taxon>
        <taxon>Chondrichthyes</taxon>
        <taxon>Elasmobranchii</taxon>
        <taxon>Galeomorphii</taxon>
        <taxon>Galeoidea</taxon>
        <taxon>Carcharhiniformes</taxon>
        <taxon>Scyliorhinidae</taxon>
        <taxon>Scyliorhinus</taxon>
    </lineage>
</organism>
<dbReference type="AlphaFoldDB" id="A0A401PCN5"/>
<feature type="coiled-coil region" evidence="1">
    <location>
        <begin position="171"/>
        <end position="205"/>
    </location>
</feature>
<dbReference type="PANTHER" id="PTHR23347">
    <property type="entry name" value="COLORECTAL MUTANT CANCER PROTEIN MCC PROTEIN -RELATED"/>
    <property type="match status" value="1"/>
</dbReference>
<keyword evidence="3" id="KW-1185">Reference proteome</keyword>
<evidence type="ECO:0000313" key="2">
    <source>
        <dbReference type="EMBL" id="GCB70875.1"/>
    </source>
</evidence>
<feature type="coiled-coil region" evidence="1">
    <location>
        <begin position="29"/>
        <end position="63"/>
    </location>
</feature>
<evidence type="ECO:0000313" key="3">
    <source>
        <dbReference type="Proteomes" id="UP000288216"/>
    </source>
</evidence>
<gene>
    <name evidence="2" type="ORF">scyTo_0008699</name>
</gene>